<keyword evidence="2" id="KW-1185">Reference proteome</keyword>
<name>A0AAJ0HF47_9PEZI</name>
<comment type="caution">
    <text evidence="1">The sequence shown here is derived from an EMBL/GenBank/DDBJ whole genome shotgun (WGS) entry which is preliminary data.</text>
</comment>
<reference evidence="1" key="2">
    <citation type="submission" date="2023-06" db="EMBL/GenBank/DDBJ databases">
        <authorList>
            <consortium name="Lawrence Berkeley National Laboratory"/>
            <person name="Haridas S."/>
            <person name="Hensen N."/>
            <person name="Bonometti L."/>
            <person name="Westerberg I."/>
            <person name="Brannstrom I.O."/>
            <person name="Guillou S."/>
            <person name="Cros-Aarteil S."/>
            <person name="Calhoun S."/>
            <person name="Kuo A."/>
            <person name="Mondo S."/>
            <person name="Pangilinan J."/>
            <person name="Riley R."/>
            <person name="Labutti K."/>
            <person name="Andreopoulos B."/>
            <person name="Lipzen A."/>
            <person name="Chen C."/>
            <person name="Yanf M."/>
            <person name="Daum C."/>
            <person name="Ng V."/>
            <person name="Clum A."/>
            <person name="Steindorff A."/>
            <person name="Ohm R."/>
            <person name="Martin F."/>
            <person name="Silar P."/>
            <person name="Natvig D."/>
            <person name="Lalanne C."/>
            <person name="Gautier V."/>
            <person name="Ament-Velasquez S.L."/>
            <person name="Kruys A."/>
            <person name="Hutchinson M.I."/>
            <person name="Powell A.J."/>
            <person name="Barry K."/>
            <person name="Miller A.N."/>
            <person name="Grigoriev I.V."/>
            <person name="Debuchy R."/>
            <person name="Gladieux P."/>
            <person name="Thoren M.H."/>
            <person name="Johannesson H."/>
        </authorList>
    </citation>
    <scope>NUCLEOTIDE SEQUENCE</scope>
    <source>
        <strain evidence="1">CBS 955.72</strain>
    </source>
</reference>
<gene>
    <name evidence="1" type="ORF">B0T25DRAFT_570307</name>
</gene>
<evidence type="ECO:0000313" key="1">
    <source>
        <dbReference type="EMBL" id="KAK3349694.1"/>
    </source>
</evidence>
<organism evidence="1 2">
    <name type="scientific">Lasiosphaeria hispida</name>
    <dbReference type="NCBI Taxonomy" id="260671"/>
    <lineage>
        <taxon>Eukaryota</taxon>
        <taxon>Fungi</taxon>
        <taxon>Dikarya</taxon>
        <taxon>Ascomycota</taxon>
        <taxon>Pezizomycotina</taxon>
        <taxon>Sordariomycetes</taxon>
        <taxon>Sordariomycetidae</taxon>
        <taxon>Sordariales</taxon>
        <taxon>Lasiosphaeriaceae</taxon>
        <taxon>Lasiosphaeria</taxon>
    </lineage>
</organism>
<dbReference type="AlphaFoldDB" id="A0AAJ0HF47"/>
<reference evidence="1" key="1">
    <citation type="journal article" date="2023" name="Mol. Phylogenet. Evol.">
        <title>Genome-scale phylogeny and comparative genomics of the fungal order Sordariales.</title>
        <authorList>
            <person name="Hensen N."/>
            <person name="Bonometti L."/>
            <person name="Westerberg I."/>
            <person name="Brannstrom I.O."/>
            <person name="Guillou S."/>
            <person name="Cros-Aarteil S."/>
            <person name="Calhoun S."/>
            <person name="Haridas S."/>
            <person name="Kuo A."/>
            <person name="Mondo S."/>
            <person name="Pangilinan J."/>
            <person name="Riley R."/>
            <person name="LaButti K."/>
            <person name="Andreopoulos B."/>
            <person name="Lipzen A."/>
            <person name="Chen C."/>
            <person name="Yan M."/>
            <person name="Daum C."/>
            <person name="Ng V."/>
            <person name="Clum A."/>
            <person name="Steindorff A."/>
            <person name="Ohm R.A."/>
            <person name="Martin F."/>
            <person name="Silar P."/>
            <person name="Natvig D.O."/>
            <person name="Lalanne C."/>
            <person name="Gautier V."/>
            <person name="Ament-Velasquez S.L."/>
            <person name="Kruys A."/>
            <person name="Hutchinson M.I."/>
            <person name="Powell A.J."/>
            <person name="Barry K."/>
            <person name="Miller A.N."/>
            <person name="Grigoriev I.V."/>
            <person name="Debuchy R."/>
            <person name="Gladieux P."/>
            <person name="Hiltunen Thoren M."/>
            <person name="Johannesson H."/>
        </authorList>
    </citation>
    <scope>NUCLEOTIDE SEQUENCE</scope>
    <source>
        <strain evidence="1">CBS 955.72</strain>
    </source>
</reference>
<dbReference type="InterPro" id="IPR012334">
    <property type="entry name" value="Pectin_lyas_fold"/>
</dbReference>
<accession>A0AAJ0HF47</accession>
<protein>
    <recommendedName>
        <fullName evidence="3">Pectate lyase superfamily protein domain-containing protein</fullName>
    </recommendedName>
</protein>
<evidence type="ECO:0000313" key="2">
    <source>
        <dbReference type="Proteomes" id="UP001275084"/>
    </source>
</evidence>
<sequence length="110" mass="11551">MATSIRDTATNTALVPGANELVFASWGFRQIDRVTGRASSQLVNGAAITAMNASRSSSARSVRWNGMADDTGALNAILAGAANTSIVYFPYVVYIVTDTLRIPIGSRVIG</sequence>
<dbReference type="Gene3D" id="2.160.20.10">
    <property type="entry name" value="Single-stranded right-handed beta-helix, Pectin lyase-like"/>
    <property type="match status" value="1"/>
</dbReference>
<dbReference type="Proteomes" id="UP001275084">
    <property type="component" value="Unassembled WGS sequence"/>
</dbReference>
<evidence type="ECO:0008006" key="3">
    <source>
        <dbReference type="Google" id="ProtNLM"/>
    </source>
</evidence>
<dbReference type="EMBL" id="JAUIQD010000005">
    <property type="protein sequence ID" value="KAK3349694.1"/>
    <property type="molecule type" value="Genomic_DNA"/>
</dbReference>
<proteinExistence type="predicted"/>